<dbReference type="Proteomes" id="UP001046870">
    <property type="component" value="Chromosome 11"/>
</dbReference>
<dbReference type="EMBL" id="JAFDVH010000011">
    <property type="protein sequence ID" value="KAG7468190.1"/>
    <property type="molecule type" value="Genomic_DNA"/>
</dbReference>
<evidence type="ECO:0000313" key="3">
    <source>
        <dbReference type="Proteomes" id="UP001046870"/>
    </source>
</evidence>
<name>A0A9D3T3M2_MEGAT</name>
<comment type="caution">
    <text evidence="2">The sequence shown here is derived from an EMBL/GenBank/DDBJ whole genome shotgun (WGS) entry which is preliminary data.</text>
</comment>
<evidence type="ECO:0000256" key="1">
    <source>
        <dbReference type="SAM" id="SignalP"/>
    </source>
</evidence>
<feature type="signal peptide" evidence="1">
    <location>
        <begin position="1"/>
        <end position="21"/>
    </location>
</feature>
<proteinExistence type="predicted"/>
<evidence type="ECO:0000313" key="2">
    <source>
        <dbReference type="EMBL" id="KAG7468190.1"/>
    </source>
</evidence>
<accession>A0A9D3T3M2</accession>
<sequence length="82" mass="9407">MLLGAANLLTVTIVSIGVTDTEYLYTARDGGETGLFFPGSRVWREAERNEETLKTEEEKKRGWISLVQLRGDHCFECWILER</sequence>
<protein>
    <recommendedName>
        <fullName evidence="4">MHC class I antigen</fullName>
    </recommendedName>
</protein>
<feature type="chain" id="PRO_5039117581" description="MHC class I antigen" evidence="1">
    <location>
        <begin position="22"/>
        <end position="82"/>
    </location>
</feature>
<reference evidence="2" key="1">
    <citation type="submission" date="2021-01" db="EMBL/GenBank/DDBJ databases">
        <authorList>
            <person name="Zahm M."/>
            <person name="Roques C."/>
            <person name="Cabau C."/>
            <person name="Klopp C."/>
            <person name="Donnadieu C."/>
            <person name="Jouanno E."/>
            <person name="Lampietro C."/>
            <person name="Louis A."/>
            <person name="Herpin A."/>
            <person name="Echchiki A."/>
            <person name="Berthelot C."/>
            <person name="Parey E."/>
            <person name="Roest-Crollius H."/>
            <person name="Braasch I."/>
            <person name="Postlethwait J."/>
            <person name="Bobe J."/>
            <person name="Montfort J."/>
            <person name="Bouchez O."/>
            <person name="Begum T."/>
            <person name="Mejri S."/>
            <person name="Adams A."/>
            <person name="Chen W.-J."/>
            <person name="Guiguen Y."/>
        </authorList>
    </citation>
    <scope>NUCLEOTIDE SEQUENCE</scope>
    <source>
        <strain evidence="2">YG-15Mar2019-1</strain>
        <tissue evidence="2">Brain</tissue>
    </source>
</reference>
<keyword evidence="1" id="KW-0732">Signal</keyword>
<gene>
    <name evidence="2" type="ORF">MATL_G00140240</name>
</gene>
<keyword evidence="3" id="KW-1185">Reference proteome</keyword>
<organism evidence="2 3">
    <name type="scientific">Megalops atlanticus</name>
    <name type="common">Tarpon</name>
    <name type="synonym">Clupea gigantea</name>
    <dbReference type="NCBI Taxonomy" id="7932"/>
    <lineage>
        <taxon>Eukaryota</taxon>
        <taxon>Metazoa</taxon>
        <taxon>Chordata</taxon>
        <taxon>Craniata</taxon>
        <taxon>Vertebrata</taxon>
        <taxon>Euteleostomi</taxon>
        <taxon>Actinopterygii</taxon>
        <taxon>Neopterygii</taxon>
        <taxon>Teleostei</taxon>
        <taxon>Elopiformes</taxon>
        <taxon>Megalopidae</taxon>
        <taxon>Megalops</taxon>
    </lineage>
</organism>
<dbReference type="AlphaFoldDB" id="A0A9D3T3M2"/>
<evidence type="ECO:0008006" key="4">
    <source>
        <dbReference type="Google" id="ProtNLM"/>
    </source>
</evidence>